<dbReference type="OrthoDB" id="7328575at2"/>
<organism evidence="9 10">
    <name type="scientific">Leekyejoonella antrihumi</name>
    <dbReference type="NCBI Taxonomy" id="1660198"/>
    <lineage>
        <taxon>Bacteria</taxon>
        <taxon>Bacillati</taxon>
        <taxon>Actinomycetota</taxon>
        <taxon>Actinomycetes</taxon>
        <taxon>Micrococcales</taxon>
        <taxon>Dermacoccaceae</taxon>
        <taxon>Leekyejoonella</taxon>
    </lineage>
</organism>
<keyword evidence="3 5" id="KW-0285">Flavoprotein</keyword>
<keyword evidence="4 5" id="KW-0274">FAD</keyword>
<dbReference type="Pfam" id="PF02771">
    <property type="entry name" value="Acyl-CoA_dh_N"/>
    <property type="match status" value="1"/>
</dbReference>
<evidence type="ECO:0000256" key="3">
    <source>
        <dbReference type="ARBA" id="ARBA00022630"/>
    </source>
</evidence>
<dbReference type="InterPro" id="IPR013786">
    <property type="entry name" value="AcylCoA_DH/ox_N"/>
</dbReference>
<comment type="cofactor">
    <cofactor evidence="1 5">
        <name>FAD</name>
        <dbReference type="ChEBI" id="CHEBI:57692"/>
    </cofactor>
</comment>
<dbReference type="AlphaFoldDB" id="A0A563DQL3"/>
<protein>
    <submittedName>
        <fullName evidence="9">Acyl-CoA dehydrogenase</fullName>
    </submittedName>
</protein>
<dbReference type="Gene3D" id="1.10.540.10">
    <property type="entry name" value="Acyl-CoA dehydrogenase/oxidase, N-terminal domain"/>
    <property type="match status" value="1"/>
</dbReference>
<dbReference type="Pfam" id="PF00441">
    <property type="entry name" value="Acyl-CoA_dh_1"/>
    <property type="match status" value="1"/>
</dbReference>
<dbReference type="Pfam" id="PF02770">
    <property type="entry name" value="Acyl-CoA_dh_M"/>
    <property type="match status" value="1"/>
</dbReference>
<dbReference type="RefSeq" id="WP_146321288.1">
    <property type="nucleotide sequence ID" value="NZ_VCQV01000071.1"/>
</dbReference>
<dbReference type="InterPro" id="IPR050032">
    <property type="entry name" value="AcdA"/>
</dbReference>
<feature type="domain" description="Acyl-CoA oxidase/dehydrogenase middle" evidence="7">
    <location>
        <begin position="122"/>
        <end position="218"/>
    </location>
</feature>
<gene>
    <name evidence="9" type="ORF">FGL98_24050</name>
</gene>
<evidence type="ECO:0000313" key="9">
    <source>
        <dbReference type="EMBL" id="TWP32515.1"/>
    </source>
</evidence>
<sequence>MYDFDLTEAQSQLQERARELSDGPIRERAAEVDRTESYPWDTVKQLVDSGFMGMTIPVEYGGLGLSYFDVVLVVEQVARNCGITARIVVDANMGGVGAVMKYGTPDQKKTVAGYVLEGDKPAILITEPDAGSDATGMSTTAERVDGGYILNGTKYWITGGGVSHVHLVFAQVVEDGVKQGIQGFLAYRDKTDGLRIGERHRTMGLRGIPETYIHFENMFVPEEDVVRPPGEARRGFAGLMDAYNGQRVGAGMVAHGIAQGALEVAVDRVKSREQFGRPLAEFQGLQWMLADMQIGLTASRGLLYQAAQRLSPAGFPERQLAAQAKVFAAENAIRVTNDALQLFGAQGYNRALPLERMVRDARMFTIGGGTAQMLRNQVASTLLGMKLPQTRDGWLAEVDHAR</sequence>
<keyword evidence="5" id="KW-0560">Oxidoreductase</keyword>
<evidence type="ECO:0000256" key="1">
    <source>
        <dbReference type="ARBA" id="ARBA00001974"/>
    </source>
</evidence>
<feature type="domain" description="Acyl-CoA dehydrogenase/oxidase C-terminal" evidence="6">
    <location>
        <begin position="234"/>
        <end position="382"/>
    </location>
</feature>
<evidence type="ECO:0000256" key="4">
    <source>
        <dbReference type="ARBA" id="ARBA00022827"/>
    </source>
</evidence>
<dbReference type="InterPro" id="IPR037069">
    <property type="entry name" value="AcylCoA_DH/ox_N_sf"/>
</dbReference>
<dbReference type="InterPro" id="IPR009075">
    <property type="entry name" value="AcylCo_DH/oxidase_C"/>
</dbReference>
<dbReference type="PANTHER" id="PTHR43884:SF12">
    <property type="entry name" value="ISOVALERYL-COA DEHYDROGENASE, MITOCHONDRIAL-RELATED"/>
    <property type="match status" value="1"/>
</dbReference>
<dbReference type="InterPro" id="IPR046373">
    <property type="entry name" value="Acyl-CoA_Oxase/DH_mid-dom_sf"/>
</dbReference>
<reference evidence="9 10" key="1">
    <citation type="submission" date="2019-05" db="EMBL/GenBank/DDBJ databases">
        <authorList>
            <person name="Lee S.D."/>
        </authorList>
    </citation>
    <scope>NUCLEOTIDE SEQUENCE [LARGE SCALE GENOMIC DNA]</scope>
    <source>
        <strain evidence="9 10">C5-26</strain>
    </source>
</reference>
<feature type="domain" description="Acyl-CoA dehydrogenase/oxidase N-terminal" evidence="8">
    <location>
        <begin position="7"/>
        <end position="117"/>
    </location>
</feature>
<dbReference type="SUPFAM" id="SSF47203">
    <property type="entry name" value="Acyl-CoA dehydrogenase C-terminal domain-like"/>
    <property type="match status" value="1"/>
</dbReference>
<comment type="similarity">
    <text evidence="2 5">Belongs to the acyl-CoA dehydrogenase family.</text>
</comment>
<comment type="caution">
    <text evidence="9">The sequence shown here is derived from an EMBL/GenBank/DDBJ whole genome shotgun (WGS) entry which is preliminary data.</text>
</comment>
<reference evidence="9 10" key="2">
    <citation type="submission" date="2019-08" db="EMBL/GenBank/DDBJ databases">
        <title>Jejuicoccus antrihumi gen. nov., sp. nov., a new member of the family Dermacoccaceae isolated from a cave.</title>
        <authorList>
            <person name="Schumann P."/>
            <person name="Kim I.S."/>
        </authorList>
    </citation>
    <scope>NUCLEOTIDE SEQUENCE [LARGE SCALE GENOMIC DNA]</scope>
    <source>
        <strain evidence="9 10">C5-26</strain>
    </source>
</reference>
<dbReference type="NCBIfam" id="NF042439">
    <property type="entry name" value="SulpropCoADesulf"/>
    <property type="match status" value="1"/>
</dbReference>
<dbReference type="InterPro" id="IPR036250">
    <property type="entry name" value="AcylCo_DH-like_C"/>
</dbReference>
<evidence type="ECO:0000256" key="2">
    <source>
        <dbReference type="ARBA" id="ARBA00009347"/>
    </source>
</evidence>
<dbReference type="Proteomes" id="UP000320244">
    <property type="component" value="Unassembled WGS sequence"/>
</dbReference>
<dbReference type="SUPFAM" id="SSF56645">
    <property type="entry name" value="Acyl-CoA dehydrogenase NM domain-like"/>
    <property type="match status" value="1"/>
</dbReference>
<dbReference type="GO" id="GO:0003995">
    <property type="term" value="F:acyl-CoA dehydrogenase activity"/>
    <property type="evidence" value="ECO:0007669"/>
    <property type="project" value="TreeGrafter"/>
</dbReference>
<dbReference type="FunFam" id="1.20.140.10:FF:000004">
    <property type="entry name" value="Acyl-CoA dehydrogenase FadE25"/>
    <property type="match status" value="1"/>
</dbReference>
<evidence type="ECO:0000313" key="10">
    <source>
        <dbReference type="Proteomes" id="UP000320244"/>
    </source>
</evidence>
<dbReference type="Gene3D" id="2.40.110.10">
    <property type="entry name" value="Butyryl-CoA Dehydrogenase, subunit A, domain 2"/>
    <property type="match status" value="1"/>
</dbReference>
<proteinExistence type="inferred from homology"/>
<dbReference type="Gene3D" id="1.20.140.10">
    <property type="entry name" value="Butyryl-CoA Dehydrogenase, subunit A, domain 3"/>
    <property type="match status" value="1"/>
</dbReference>
<dbReference type="EMBL" id="VCQV01000071">
    <property type="protein sequence ID" value="TWP32515.1"/>
    <property type="molecule type" value="Genomic_DNA"/>
</dbReference>
<accession>A0A563DQL3</accession>
<dbReference type="InterPro" id="IPR006091">
    <property type="entry name" value="Acyl-CoA_Oxase/DH_mid-dom"/>
</dbReference>
<name>A0A563DQL3_9MICO</name>
<evidence type="ECO:0000256" key="5">
    <source>
        <dbReference type="RuleBase" id="RU362125"/>
    </source>
</evidence>
<dbReference type="PANTHER" id="PTHR43884">
    <property type="entry name" value="ACYL-COA DEHYDROGENASE"/>
    <property type="match status" value="1"/>
</dbReference>
<dbReference type="GO" id="GO:0050660">
    <property type="term" value="F:flavin adenine dinucleotide binding"/>
    <property type="evidence" value="ECO:0007669"/>
    <property type="project" value="InterPro"/>
</dbReference>
<dbReference type="PIRSF" id="PIRSF016578">
    <property type="entry name" value="HsaA"/>
    <property type="match status" value="1"/>
</dbReference>
<keyword evidence="10" id="KW-1185">Reference proteome</keyword>
<dbReference type="InterPro" id="IPR009100">
    <property type="entry name" value="AcylCoA_DH/oxidase_NM_dom_sf"/>
</dbReference>
<evidence type="ECO:0000259" key="7">
    <source>
        <dbReference type="Pfam" id="PF02770"/>
    </source>
</evidence>
<evidence type="ECO:0000259" key="8">
    <source>
        <dbReference type="Pfam" id="PF02771"/>
    </source>
</evidence>
<evidence type="ECO:0000259" key="6">
    <source>
        <dbReference type="Pfam" id="PF00441"/>
    </source>
</evidence>